<evidence type="ECO:0000313" key="2">
    <source>
        <dbReference type="Proteomes" id="UP000077173"/>
    </source>
</evidence>
<evidence type="ECO:0000313" key="1">
    <source>
        <dbReference type="EMBL" id="OAF12505.1"/>
    </source>
</evidence>
<organism evidence="1 2">
    <name type="scientific">Bradyrhizobium neotropicale</name>
    <dbReference type="NCBI Taxonomy" id="1497615"/>
    <lineage>
        <taxon>Bacteria</taxon>
        <taxon>Pseudomonadati</taxon>
        <taxon>Pseudomonadota</taxon>
        <taxon>Alphaproteobacteria</taxon>
        <taxon>Hyphomicrobiales</taxon>
        <taxon>Nitrobacteraceae</taxon>
        <taxon>Bradyrhizobium</taxon>
    </lineage>
</organism>
<accession>A0A176YXQ0</accession>
<sequence length="166" mass="18715">MNYFLDGPPNTLHEVIVVRIGRSSWCTLDIIDIAAFSVVGFGQIQWRFVCSLPFTVTVLRPLVGVLGWVKRHRRVSYINKTQRCCAGFCFWVHGIREDQRSFAVEPKLMFQENIACVIYKRMSNPKIYSGCGFGPPGKLVPPLISFEHIIHAGSAFRAKQSNALVA</sequence>
<dbReference type="Proteomes" id="UP000077173">
    <property type="component" value="Unassembled WGS sequence"/>
</dbReference>
<name>A0A176YXQ0_9BRAD</name>
<proteinExistence type="predicted"/>
<reference evidence="1 2" key="1">
    <citation type="submission" date="2016-02" db="EMBL/GenBank/DDBJ databases">
        <title>Draft genome sequence of the strain BR 10247T Bradyrhizobium neotropicale isolated from nodules of Centrolobium paraense.</title>
        <authorList>
            <person name="Simoes-Araujo J.L."/>
            <person name="Barauna A.C."/>
            <person name="Silva K."/>
            <person name="Zilli J.E."/>
        </authorList>
    </citation>
    <scope>NUCLEOTIDE SEQUENCE [LARGE SCALE GENOMIC DNA]</scope>
    <source>
        <strain evidence="1 2">BR 10247</strain>
    </source>
</reference>
<protein>
    <submittedName>
        <fullName evidence="1">Uncharacterized protein</fullName>
    </submittedName>
</protein>
<dbReference type="EMBL" id="LSEF01000081">
    <property type="protein sequence ID" value="OAF12505.1"/>
    <property type="molecule type" value="Genomic_DNA"/>
</dbReference>
<keyword evidence="2" id="KW-1185">Reference proteome</keyword>
<gene>
    <name evidence="1" type="ORF">AXW67_20055</name>
</gene>
<comment type="caution">
    <text evidence="1">The sequence shown here is derived from an EMBL/GenBank/DDBJ whole genome shotgun (WGS) entry which is preliminary data.</text>
</comment>
<dbReference type="AlphaFoldDB" id="A0A176YXQ0"/>